<keyword evidence="1 3" id="KW-0697">Rotamase</keyword>
<dbReference type="PRINTS" id="PR00153">
    <property type="entry name" value="CSAPPISMRASE"/>
</dbReference>
<name>A0A931YDU1_9BACT</name>
<evidence type="ECO:0000256" key="1">
    <source>
        <dbReference type="ARBA" id="ARBA00023110"/>
    </source>
</evidence>
<evidence type="ECO:0000313" key="6">
    <source>
        <dbReference type="Proteomes" id="UP000709672"/>
    </source>
</evidence>
<evidence type="ECO:0000313" key="5">
    <source>
        <dbReference type="EMBL" id="MBI2466027.1"/>
    </source>
</evidence>
<dbReference type="InterPro" id="IPR002130">
    <property type="entry name" value="Cyclophilin-type_PPIase_dom"/>
</dbReference>
<dbReference type="GO" id="GO:0006457">
    <property type="term" value="P:protein folding"/>
    <property type="evidence" value="ECO:0007669"/>
    <property type="project" value="InterPro"/>
</dbReference>
<dbReference type="GO" id="GO:0003755">
    <property type="term" value="F:peptidyl-prolyl cis-trans isomerase activity"/>
    <property type="evidence" value="ECO:0007669"/>
    <property type="project" value="UniProtKB-UniRule"/>
</dbReference>
<dbReference type="Pfam" id="PF00160">
    <property type="entry name" value="Pro_isomerase"/>
    <property type="match status" value="1"/>
</dbReference>
<evidence type="ECO:0000256" key="3">
    <source>
        <dbReference type="RuleBase" id="RU363019"/>
    </source>
</evidence>
<dbReference type="InterPro" id="IPR044666">
    <property type="entry name" value="Cyclophilin_A-like"/>
</dbReference>
<dbReference type="PANTHER" id="PTHR45625">
    <property type="entry name" value="PEPTIDYL-PROLYL CIS-TRANS ISOMERASE-RELATED"/>
    <property type="match status" value="1"/>
</dbReference>
<feature type="non-terminal residue" evidence="5">
    <location>
        <position position="106"/>
    </location>
</feature>
<sequence length="106" mass="11778">MKYIFLIVAVLLALGGYYFINRSSSSKNIQPTVEQKDSEKINITLTTSKGDIDLELYPSAAPKTVANFVKLAQDGFYNGTKFHRVISDFMIQGGDPLSKTDPLRQS</sequence>
<dbReference type="InterPro" id="IPR020892">
    <property type="entry name" value="Cyclophilin-type_PPIase_CS"/>
</dbReference>
<dbReference type="EC" id="5.2.1.8" evidence="3"/>
<dbReference type="InterPro" id="IPR029000">
    <property type="entry name" value="Cyclophilin-like_dom_sf"/>
</dbReference>
<organism evidence="5 6">
    <name type="scientific">Candidatus Sungiibacteriota bacterium</name>
    <dbReference type="NCBI Taxonomy" id="2750080"/>
    <lineage>
        <taxon>Bacteria</taxon>
        <taxon>Candidatus Sungiibacteriota</taxon>
    </lineage>
</organism>
<dbReference type="PANTHER" id="PTHR45625:SF4">
    <property type="entry name" value="PEPTIDYLPROLYL ISOMERASE DOMAIN AND WD REPEAT-CONTAINING PROTEIN 1"/>
    <property type="match status" value="1"/>
</dbReference>
<comment type="catalytic activity">
    <reaction evidence="3">
        <text>[protein]-peptidylproline (omega=180) = [protein]-peptidylproline (omega=0)</text>
        <dbReference type="Rhea" id="RHEA:16237"/>
        <dbReference type="Rhea" id="RHEA-COMP:10747"/>
        <dbReference type="Rhea" id="RHEA-COMP:10748"/>
        <dbReference type="ChEBI" id="CHEBI:83833"/>
        <dbReference type="ChEBI" id="CHEBI:83834"/>
        <dbReference type="EC" id="5.2.1.8"/>
    </reaction>
</comment>
<feature type="domain" description="PPIase cyclophilin-type" evidence="4">
    <location>
        <begin position="50"/>
        <end position="106"/>
    </location>
</feature>
<accession>A0A931YDU1</accession>
<dbReference type="Proteomes" id="UP000709672">
    <property type="component" value="Unassembled WGS sequence"/>
</dbReference>
<dbReference type="PROSITE" id="PS50072">
    <property type="entry name" value="CSA_PPIASE_2"/>
    <property type="match status" value="1"/>
</dbReference>
<evidence type="ECO:0000256" key="2">
    <source>
        <dbReference type="ARBA" id="ARBA00023235"/>
    </source>
</evidence>
<dbReference type="SUPFAM" id="SSF50891">
    <property type="entry name" value="Cyclophilin-like"/>
    <property type="match status" value="1"/>
</dbReference>
<proteinExistence type="inferred from homology"/>
<dbReference type="PROSITE" id="PS00170">
    <property type="entry name" value="CSA_PPIASE_1"/>
    <property type="match status" value="1"/>
</dbReference>
<dbReference type="Gene3D" id="2.40.100.10">
    <property type="entry name" value="Cyclophilin-like"/>
    <property type="match status" value="1"/>
</dbReference>
<comment type="caution">
    <text evidence="5">The sequence shown here is derived from an EMBL/GenBank/DDBJ whole genome shotgun (WGS) entry which is preliminary data.</text>
</comment>
<reference evidence="5" key="1">
    <citation type="submission" date="2020-07" db="EMBL/GenBank/DDBJ databases">
        <title>Huge and variable diversity of episymbiotic CPR bacteria and DPANN archaea in groundwater ecosystems.</title>
        <authorList>
            <person name="He C.Y."/>
            <person name="Keren R."/>
            <person name="Whittaker M."/>
            <person name="Farag I.F."/>
            <person name="Doudna J."/>
            <person name="Cate J.H.D."/>
            <person name="Banfield J.F."/>
        </authorList>
    </citation>
    <scope>NUCLEOTIDE SEQUENCE</scope>
    <source>
        <strain evidence="5">NC_groundwater_418_Ag_B-0.1um_45_10</strain>
    </source>
</reference>
<comment type="similarity">
    <text evidence="3">Belongs to the cyclophilin-type PPIase family.</text>
</comment>
<gene>
    <name evidence="5" type="ORF">HYV66_02230</name>
</gene>
<dbReference type="EMBL" id="JACPHQ010000028">
    <property type="protein sequence ID" value="MBI2466027.1"/>
    <property type="molecule type" value="Genomic_DNA"/>
</dbReference>
<evidence type="ECO:0000259" key="4">
    <source>
        <dbReference type="PROSITE" id="PS50072"/>
    </source>
</evidence>
<keyword evidence="2 3" id="KW-0413">Isomerase</keyword>
<protein>
    <recommendedName>
        <fullName evidence="3">Peptidyl-prolyl cis-trans isomerase</fullName>
        <shortName evidence="3">PPIase</shortName>
        <ecNumber evidence="3">5.2.1.8</ecNumber>
    </recommendedName>
</protein>
<comment type="function">
    <text evidence="3">PPIases accelerate the folding of proteins. It catalyzes the cis-trans isomerization of proline imidic peptide bonds in oligopeptides.</text>
</comment>
<dbReference type="AlphaFoldDB" id="A0A931YDU1"/>